<comment type="function">
    <text evidence="1">Accessory subunit of the mitochondrial membrane respiratory chain NADH dehydrogenase (Complex I), that is believed not to be involved in catalysis. Complex I functions in the transfer of electrons from NADH to the respiratory chain. The immediate electron acceptor for the enzyme is believed to be ubiquinone.</text>
</comment>
<dbReference type="Proteomes" id="UP000694521">
    <property type="component" value="Unplaced"/>
</dbReference>
<keyword evidence="12" id="KW-0472">Membrane</keyword>
<evidence type="ECO:0000313" key="17">
    <source>
        <dbReference type="Proteomes" id="UP000694521"/>
    </source>
</evidence>
<dbReference type="PANTHER" id="PTHR12485">
    <property type="entry name" value="NADH-UBIQUINONE OXIDOREDUCTASE SUBUNIT B"/>
    <property type="match status" value="1"/>
</dbReference>
<comment type="subunit">
    <text evidence="4">Complex I is composed of 45 different subunits.</text>
</comment>
<evidence type="ECO:0000256" key="7">
    <source>
        <dbReference type="ARBA" id="ARBA00022660"/>
    </source>
</evidence>
<dbReference type="GO" id="GO:0005743">
    <property type="term" value="C:mitochondrial inner membrane"/>
    <property type="evidence" value="ECO:0007669"/>
    <property type="project" value="UniProtKB-SubCell"/>
</dbReference>
<evidence type="ECO:0000256" key="2">
    <source>
        <dbReference type="ARBA" id="ARBA00004443"/>
    </source>
</evidence>
<dbReference type="InterPro" id="IPR009947">
    <property type="entry name" value="NDUA7"/>
</dbReference>
<name>A0A8B9E7Y7_ANSCY</name>
<reference evidence="16" key="2">
    <citation type="submission" date="2025-09" db="UniProtKB">
        <authorList>
            <consortium name="Ensembl"/>
        </authorList>
    </citation>
    <scope>IDENTIFICATION</scope>
</reference>
<evidence type="ECO:0000256" key="15">
    <source>
        <dbReference type="SAM" id="MobiDB-lite"/>
    </source>
</evidence>
<organism evidence="16 17">
    <name type="scientific">Anser cygnoides</name>
    <name type="common">Swan goose</name>
    <dbReference type="NCBI Taxonomy" id="8845"/>
    <lineage>
        <taxon>Eukaryota</taxon>
        <taxon>Metazoa</taxon>
        <taxon>Chordata</taxon>
        <taxon>Craniata</taxon>
        <taxon>Vertebrata</taxon>
        <taxon>Euteleostomi</taxon>
        <taxon>Archelosauria</taxon>
        <taxon>Archosauria</taxon>
        <taxon>Dinosauria</taxon>
        <taxon>Saurischia</taxon>
        <taxon>Theropoda</taxon>
        <taxon>Coelurosauria</taxon>
        <taxon>Aves</taxon>
        <taxon>Neognathae</taxon>
        <taxon>Galloanserae</taxon>
        <taxon>Anseriformes</taxon>
        <taxon>Anatidae</taxon>
        <taxon>Anserinae</taxon>
        <taxon>Anser</taxon>
    </lineage>
</organism>
<protein>
    <recommendedName>
        <fullName evidence="5">NADH dehydrogenase [ubiquinone] 1 alpha subcomplex subunit 7</fullName>
    </recommendedName>
    <alternativeName>
        <fullName evidence="14">Complex I-B14.5a</fullName>
    </alternativeName>
    <alternativeName>
        <fullName evidence="13">NADH-ubiquinone oxidoreductase subunit B14.5a</fullName>
    </alternativeName>
</protein>
<feature type="region of interest" description="Disordered" evidence="15">
    <location>
        <begin position="166"/>
        <end position="198"/>
    </location>
</feature>
<keyword evidence="17" id="KW-1185">Reference proteome</keyword>
<dbReference type="PANTHER" id="PTHR12485:SF1">
    <property type="entry name" value="NADH DEHYDROGENASE [UBIQUINONE] 1 ALPHA SUBCOMPLEX SUBUNIT 7"/>
    <property type="match status" value="1"/>
</dbReference>
<evidence type="ECO:0000256" key="12">
    <source>
        <dbReference type="ARBA" id="ARBA00023136"/>
    </source>
</evidence>
<evidence type="ECO:0000256" key="5">
    <source>
        <dbReference type="ARBA" id="ARBA00016383"/>
    </source>
</evidence>
<evidence type="ECO:0000256" key="6">
    <source>
        <dbReference type="ARBA" id="ARBA00022448"/>
    </source>
</evidence>
<evidence type="ECO:0000256" key="4">
    <source>
        <dbReference type="ARBA" id="ARBA00011533"/>
    </source>
</evidence>
<feature type="region of interest" description="Disordered" evidence="15">
    <location>
        <begin position="1"/>
        <end position="127"/>
    </location>
</feature>
<evidence type="ECO:0000256" key="3">
    <source>
        <dbReference type="ARBA" id="ARBA00005482"/>
    </source>
</evidence>
<feature type="compositionally biased region" description="Basic and acidic residues" evidence="15">
    <location>
        <begin position="187"/>
        <end position="198"/>
    </location>
</feature>
<evidence type="ECO:0000256" key="11">
    <source>
        <dbReference type="ARBA" id="ARBA00023128"/>
    </source>
</evidence>
<keyword evidence="8" id="KW-0999">Mitochondrion inner membrane</keyword>
<comment type="similarity">
    <text evidence="3">Belongs to the complex I NDUFA7 subunit family.</text>
</comment>
<dbReference type="GO" id="GO:0006120">
    <property type="term" value="P:mitochondrial electron transport, NADH to ubiquinone"/>
    <property type="evidence" value="ECO:0007669"/>
    <property type="project" value="TreeGrafter"/>
</dbReference>
<keyword evidence="10" id="KW-0007">Acetylation</keyword>
<keyword evidence="9" id="KW-0249">Electron transport</keyword>
<evidence type="ECO:0000256" key="13">
    <source>
        <dbReference type="ARBA" id="ARBA00030360"/>
    </source>
</evidence>
<dbReference type="AlphaFoldDB" id="A0A8B9E7Y7"/>
<evidence type="ECO:0000256" key="14">
    <source>
        <dbReference type="ARBA" id="ARBA00033401"/>
    </source>
</evidence>
<keyword evidence="7" id="KW-0679">Respiratory chain</keyword>
<accession>A0A8B9E7Y7</accession>
<keyword evidence="11" id="KW-0496">Mitochondrion</keyword>
<dbReference type="Ensembl" id="ENSACDT00005021122.1">
    <property type="protein sequence ID" value="ENSACDP00005017590.1"/>
    <property type="gene ID" value="ENSACDG00005012816.1"/>
</dbReference>
<reference evidence="16" key="1">
    <citation type="submission" date="2025-08" db="UniProtKB">
        <authorList>
            <consortium name="Ensembl"/>
        </authorList>
    </citation>
    <scope>IDENTIFICATION</scope>
</reference>
<keyword evidence="6" id="KW-0813">Transport</keyword>
<evidence type="ECO:0000256" key="10">
    <source>
        <dbReference type="ARBA" id="ARBA00022990"/>
    </source>
</evidence>
<sequence>TPRAPAARSGVSSARPGLAAAPRPGPAHSPACTAPGSRSGPAPWSPAGREHGVSPRPRPSARPRPHPAPAPHPGQLDGLHAARVHGGSAAQEGRARAPRPALYSAKSRETRRAPRAAPRPAPPLPALPFTAAKMATATRIVQRLRNFAAGRDLQAKLQLRYTEISKSSGSAVTTAEKKPVTPGPAIRKWEISKDQPYL</sequence>
<comment type="subcellular location">
    <subcellularLocation>
        <location evidence="2">Mitochondrion inner membrane</location>
        <topology evidence="2">Peripheral membrane protein</topology>
        <orientation evidence="2">Matrix side</orientation>
    </subcellularLocation>
</comment>
<evidence type="ECO:0000313" key="16">
    <source>
        <dbReference type="Ensembl" id="ENSACDP00005017590.1"/>
    </source>
</evidence>
<evidence type="ECO:0000256" key="8">
    <source>
        <dbReference type="ARBA" id="ARBA00022792"/>
    </source>
</evidence>
<evidence type="ECO:0000256" key="9">
    <source>
        <dbReference type="ARBA" id="ARBA00022982"/>
    </source>
</evidence>
<feature type="compositionally biased region" description="Pro residues" evidence="15">
    <location>
        <begin position="117"/>
        <end position="126"/>
    </location>
</feature>
<evidence type="ECO:0000256" key="1">
    <source>
        <dbReference type="ARBA" id="ARBA00003195"/>
    </source>
</evidence>
<proteinExistence type="inferred from homology"/>